<evidence type="ECO:0000313" key="1">
    <source>
        <dbReference type="EMBL" id="AHZ70649.1"/>
    </source>
</evidence>
<name>A0A024ECJ6_9PSED</name>
<organism evidence="1 2">
    <name type="scientific">Pseudomonas mandelii JR-1</name>
    <dbReference type="NCBI Taxonomy" id="1147786"/>
    <lineage>
        <taxon>Bacteria</taxon>
        <taxon>Pseudomonadati</taxon>
        <taxon>Pseudomonadota</taxon>
        <taxon>Gammaproteobacteria</taxon>
        <taxon>Pseudomonadales</taxon>
        <taxon>Pseudomonadaceae</taxon>
        <taxon>Pseudomonas</taxon>
    </lineage>
</organism>
<dbReference type="KEGG" id="pman:OU5_3570"/>
<dbReference type="Proteomes" id="UP000026913">
    <property type="component" value="Chromosome"/>
</dbReference>
<gene>
    <name evidence="1" type="ORF">OU5_3570</name>
</gene>
<proteinExistence type="predicted"/>
<dbReference type="AlphaFoldDB" id="A0A024ECJ6"/>
<dbReference type="EMBL" id="CP005960">
    <property type="protein sequence ID" value="AHZ70649.1"/>
    <property type="molecule type" value="Genomic_DNA"/>
</dbReference>
<protein>
    <submittedName>
        <fullName evidence="1">Uncharacterized protein</fullName>
    </submittedName>
</protein>
<reference evidence="1 2" key="1">
    <citation type="journal article" date="2012" name="J. Bacteriol.">
        <title>Genome sequence of cold-adapted Pseudomonas mandelii strain JR-1.</title>
        <authorList>
            <person name="Jang S.H."/>
            <person name="Kim J."/>
            <person name="Kim J."/>
            <person name="Hong S."/>
            <person name="Lee C."/>
        </authorList>
    </citation>
    <scope>NUCLEOTIDE SEQUENCE [LARGE SCALE GENOMIC DNA]</scope>
    <source>
        <strain evidence="1 2">JR-1</strain>
    </source>
</reference>
<evidence type="ECO:0000313" key="2">
    <source>
        <dbReference type="Proteomes" id="UP000026913"/>
    </source>
</evidence>
<sequence>MFCAESLVNFTEHPVIETVKSNNTYNGGNQERKAIVRAFIFEEIH</sequence>
<accession>A0A024ECJ6</accession>
<dbReference type="HOGENOM" id="CLU_3204152_0_0_6"/>